<dbReference type="Pfam" id="PF18962">
    <property type="entry name" value="Por_Secre_tail"/>
    <property type="match status" value="1"/>
</dbReference>
<evidence type="ECO:0000313" key="5">
    <source>
        <dbReference type="EMBL" id="MCK8479285.1"/>
    </source>
</evidence>
<evidence type="ECO:0000256" key="1">
    <source>
        <dbReference type="ARBA" id="ARBA00022729"/>
    </source>
</evidence>
<dbReference type="Gene3D" id="3.80.10.10">
    <property type="entry name" value="Ribonuclease Inhibitor"/>
    <property type="match status" value="1"/>
</dbReference>
<evidence type="ECO:0000313" key="6">
    <source>
        <dbReference type="Proteomes" id="UP001203687"/>
    </source>
</evidence>
<reference evidence="5" key="1">
    <citation type="submission" date="2022-04" db="EMBL/GenBank/DDBJ databases">
        <authorList>
            <person name="Ren T."/>
        </authorList>
    </citation>
    <scope>NUCLEOTIDE SEQUENCE</scope>
    <source>
        <strain evidence="5">F63249</strain>
    </source>
</reference>
<dbReference type="NCBIfam" id="TIGR04183">
    <property type="entry name" value="Por_Secre_tail"/>
    <property type="match status" value="1"/>
</dbReference>
<dbReference type="InterPro" id="IPR055353">
    <property type="entry name" value="DUF7619"/>
</dbReference>
<dbReference type="NCBIfam" id="TIGR01451">
    <property type="entry name" value="B_ant_repeat"/>
    <property type="match status" value="1"/>
</dbReference>
<dbReference type="RefSeq" id="WP_248411655.1">
    <property type="nucleotide sequence ID" value="NZ_JALPQF010000001.1"/>
</dbReference>
<keyword evidence="1 2" id="KW-0732">Signal</keyword>
<feature type="domain" description="Secretion system C-terminal sorting" evidence="3">
    <location>
        <begin position="659"/>
        <end position="729"/>
    </location>
</feature>
<feature type="domain" description="DUF7619" evidence="4">
    <location>
        <begin position="507"/>
        <end position="641"/>
    </location>
</feature>
<evidence type="ECO:0000259" key="4">
    <source>
        <dbReference type="Pfam" id="PF24595"/>
    </source>
</evidence>
<evidence type="ECO:0000256" key="2">
    <source>
        <dbReference type="SAM" id="SignalP"/>
    </source>
</evidence>
<sequence>MKLLYALLVVLSVSFTSNAQIIDIPDANFKNALISIGVDTNSDGEISIAEAEATTYMAISGLSIASLEGIEYFVNLEYLICENNLLTELNLVNNPLIDVLYCNDNQLTSLDVSTLTYISEFDCSNNPNLASIALGQGFDYLTINYTGLTEIDLNGVSAHYINIRNNANLTYVQLGYLDYYNFHSYTVTDNPILEIISFKNGVTQLSGIDYDSGSYYICNNPSLIYVCADESEINGYTYTNEAMEEVIVEGVQDLVNNCGYSNVVVNSYCSFTPGDEYYTIEGNTILDLDNNNCDINDPMFPNLNLAITGGSNSGNIISNASGYYYIPVSAVYGSHTVTPQLENPDYFTVSPSSISVDFPSDTSPFIQDFCVTPNGAFNDLEITIIPLEVARPGFDADYKLVYKNKGTTTLNGSVDLTFQDDVMDLISTSPTEDLQSGNTLTWNFTGLAPFESHEIEITMNINSPMETPPVNGDDVLVFDTSISASETDETPDDNSFTLYQTVVNSFDPNDKICLEGGVISPEMVGDYVHYRIRFENTGTASAINVVVKDHIDRTKFDLSTLVPIDASHEFFARIEDNTSDYFVEFIFENINLPFDDANNDGYIVFKIKTLDTLVLNDTFENEAEIYFDFNFPIITNVAQTTVSTLSTEDFEFDNQGLVLYPNPSSDILHVESRQAIKQIAIYDIAGRLIQNISYLSFKTKVSLPTEDFSTGTYFIKVLAEDSQAIKKFIKE</sequence>
<accession>A0ABT0H4I1</accession>
<dbReference type="InterPro" id="IPR032675">
    <property type="entry name" value="LRR_dom_sf"/>
</dbReference>
<feature type="chain" id="PRO_5045843892" evidence="2">
    <location>
        <begin position="20"/>
        <end position="731"/>
    </location>
</feature>
<dbReference type="InterPro" id="IPR026444">
    <property type="entry name" value="Secre_tail"/>
</dbReference>
<feature type="signal peptide" evidence="2">
    <location>
        <begin position="1"/>
        <end position="19"/>
    </location>
</feature>
<dbReference type="InterPro" id="IPR047589">
    <property type="entry name" value="DUF11_rpt"/>
</dbReference>
<dbReference type="SUPFAM" id="SSF52058">
    <property type="entry name" value="L domain-like"/>
    <property type="match status" value="1"/>
</dbReference>
<protein>
    <submittedName>
        <fullName evidence="5">T9SS type A sorting domain-containing protein</fullName>
    </submittedName>
</protein>
<dbReference type="Proteomes" id="UP001203687">
    <property type="component" value="Unassembled WGS sequence"/>
</dbReference>
<name>A0ABT0H4I1_9FLAO</name>
<evidence type="ECO:0000259" key="3">
    <source>
        <dbReference type="Pfam" id="PF18962"/>
    </source>
</evidence>
<comment type="caution">
    <text evidence="5">The sequence shown here is derived from an EMBL/GenBank/DDBJ whole genome shotgun (WGS) entry which is preliminary data.</text>
</comment>
<dbReference type="EMBL" id="JALPQF010000001">
    <property type="protein sequence ID" value="MCK8479285.1"/>
    <property type="molecule type" value="Genomic_DNA"/>
</dbReference>
<dbReference type="Pfam" id="PF24595">
    <property type="entry name" value="DUF7619"/>
    <property type="match status" value="1"/>
</dbReference>
<proteinExistence type="predicted"/>
<gene>
    <name evidence="5" type="ORF">MUY34_01560</name>
</gene>
<organism evidence="5 6">
    <name type="scientific">Psychroserpens algicola</name>
    <dbReference type="NCBI Taxonomy" id="1719034"/>
    <lineage>
        <taxon>Bacteria</taxon>
        <taxon>Pseudomonadati</taxon>
        <taxon>Bacteroidota</taxon>
        <taxon>Flavobacteriia</taxon>
        <taxon>Flavobacteriales</taxon>
        <taxon>Flavobacteriaceae</taxon>
        <taxon>Psychroserpens</taxon>
    </lineage>
</organism>
<keyword evidence="6" id="KW-1185">Reference proteome</keyword>